<evidence type="ECO:0000256" key="4">
    <source>
        <dbReference type="ARBA" id="ARBA00023224"/>
    </source>
</evidence>
<sequence>MGEVYQHAGHYPSPPTLRFTLKGHQAKITSLSCSPSDPHIVSIATNSFLLVWYLPSAHKARIALHTSSTLTCSLSPSNQFVAYGGLDNLCSMRSIQRPLSRVSLEGHLGYTTHVLYTSNESIVSSSADCTCIHWDIESAKQKSTFLGHSAEVMSFSVCLGSNLLVSGSCDKTSRMYDLSEGTHIYTFEGHQSDINCV</sequence>
<keyword evidence="3" id="KW-0677">Repeat</keyword>
<keyword evidence="2 5" id="KW-0853">WD repeat</keyword>
<evidence type="ECO:0000256" key="3">
    <source>
        <dbReference type="ARBA" id="ARBA00022737"/>
    </source>
</evidence>
<dbReference type="PRINTS" id="PR00319">
    <property type="entry name" value="GPROTEINB"/>
</dbReference>
<dbReference type="InterPro" id="IPR001632">
    <property type="entry name" value="WD40_G-protein_beta-like"/>
</dbReference>
<dbReference type="PANTHER" id="PTHR19850">
    <property type="entry name" value="GUANINE NUCLEOTIDE-BINDING PROTEIN BETA G PROTEIN BETA"/>
    <property type="match status" value="1"/>
</dbReference>
<dbReference type="Pfam" id="PF00400">
    <property type="entry name" value="WD40"/>
    <property type="match status" value="3"/>
</dbReference>
<dbReference type="PROSITE" id="PS50082">
    <property type="entry name" value="WD_REPEATS_2"/>
    <property type="match status" value="2"/>
</dbReference>
<dbReference type="SMART" id="SM00320">
    <property type="entry name" value="WD40"/>
    <property type="match status" value="4"/>
</dbReference>
<dbReference type="InterPro" id="IPR016346">
    <property type="entry name" value="G-protein_beta_1-5"/>
</dbReference>
<dbReference type="Gene3D" id="2.130.10.10">
    <property type="entry name" value="YVTN repeat-like/Quinoprotein amine dehydrogenase"/>
    <property type="match status" value="1"/>
</dbReference>
<keyword evidence="4" id="KW-0807">Transducer</keyword>
<dbReference type="EMBL" id="GIBP01007350">
    <property type="protein sequence ID" value="NDV36319.1"/>
    <property type="molecule type" value="Transcribed_RNA"/>
</dbReference>
<dbReference type="AlphaFoldDB" id="A0A6B2LGW4"/>
<evidence type="ECO:0000256" key="1">
    <source>
        <dbReference type="ARBA" id="ARBA00009768"/>
    </source>
</evidence>
<feature type="repeat" description="WD" evidence="5">
    <location>
        <begin position="145"/>
        <end position="186"/>
    </location>
</feature>
<evidence type="ECO:0000256" key="5">
    <source>
        <dbReference type="PROSITE-ProRule" id="PRU00221"/>
    </source>
</evidence>
<dbReference type="InterPro" id="IPR001680">
    <property type="entry name" value="WD40_rpt"/>
</dbReference>
<proteinExistence type="inferred from homology"/>
<accession>A0A6B2LGW4</accession>
<organism evidence="6">
    <name type="scientific">Arcella intermedia</name>
    <dbReference type="NCBI Taxonomy" id="1963864"/>
    <lineage>
        <taxon>Eukaryota</taxon>
        <taxon>Amoebozoa</taxon>
        <taxon>Tubulinea</taxon>
        <taxon>Elardia</taxon>
        <taxon>Arcellinida</taxon>
        <taxon>Sphaerothecina</taxon>
        <taxon>Arcellidae</taxon>
        <taxon>Arcella</taxon>
    </lineage>
</organism>
<dbReference type="InterPro" id="IPR036322">
    <property type="entry name" value="WD40_repeat_dom_sf"/>
</dbReference>
<evidence type="ECO:0000256" key="2">
    <source>
        <dbReference type="ARBA" id="ARBA00022574"/>
    </source>
</evidence>
<dbReference type="SUPFAM" id="SSF50978">
    <property type="entry name" value="WD40 repeat-like"/>
    <property type="match status" value="1"/>
</dbReference>
<name>A0A6B2LGW4_9EUKA</name>
<dbReference type="InterPro" id="IPR015943">
    <property type="entry name" value="WD40/YVTN_repeat-like_dom_sf"/>
</dbReference>
<feature type="repeat" description="WD" evidence="5">
    <location>
        <begin position="21"/>
        <end position="62"/>
    </location>
</feature>
<protein>
    <submittedName>
        <fullName evidence="6">Uncharacterized protein</fullName>
    </submittedName>
</protein>
<dbReference type="GO" id="GO:0007165">
    <property type="term" value="P:signal transduction"/>
    <property type="evidence" value="ECO:0007669"/>
    <property type="project" value="UniProtKB-KW"/>
</dbReference>
<evidence type="ECO:0000313" key="6">
    <source>
        <dbReference type="EMBL" id="NDV36319.1"/>
    </source>
</evidence>
<reference evidence="6" key="1">
    <citation type="journal article" date="2020" name="J. Eukaryot. Microbiol.">
        <title>De novo Sequencing, Assembly and Annotation of the Transcriptome for the Free-Living Testate Amoeba Arcella intermedia.</title>
        <authorList>
            <person name="Ribeiro G.M."/>
            <person name="Porfirio-Sousa A.L."/>
            <person name="Maurer-Alcala X.X."/>
            <person name="Katz L.A."/>
            <person name="Lahr D.J.G."/>
        </authorList>
    </citation>
    <scope>NUCLEOTIDE SEQUENCE</scope>
</reference>
<comment type="similarity">
    <text evidence="1">Belongs to the WD repeat G protein beta family.</text>
</comment>